<dbReference type="PROSITE" id="PS50885">
    <property type="entry name" value="HAMP"/>
    <property type="match status" value="1"/>
</dbReference>
<evidence type="ECO:0000256" key="4">
    <source>
        <dbReference type="ARBA" id="ARBA00022553"/>
    </source>
</evidence>
<dbReference type="Pfam" id="PF00512">
    <property type="entry name" value="HisKA"/>
    <property type="match status" value="1"/>
</dbReference>
<protein>
    <recommendedName>
        <fullName evidence="3">histidine kinase</fullName>
        <ecNumber evidence="3">2.7.13.3</ecNumber>
    </recommendedName>
</protein>
<dbReference type="PANTHER" id="PTHR45453">
    <property type="entry name" value="PHOSPHATE REGULON SENSOR PROTEIN PHOR"/>
    <property type="match status" value="1"/>
</dbReference>
<dbReference type="SUPFAM" id="SSF47384">
    <property type="entry name" value="Homodimeric domain of signal transducing histidine kinase"/>
    <property type="match status" value="1"/>
</dbReference>
<dbReference type="Gene3D" id="1.10.287.130">
    <property type="match status" value="1"/>
</dbReference>
<evidence type="ECO:0000259" key="9">
    <source>
        <dbReference type="PROSITE" id="PS50109"/>
    </source>
</evidence>
<keyword evidence="4" id="KW-0597">Phosphoprotein</keyword>
<evidence type="ECO:0000313" key="12">
    <source>
        <dbReference type="Proteomes" id="UP001314241"/>
    </source>
</evidence>
<evidence type="ECO:0000256" key="2">
    <source>
        <dbReference type="ARBA" id="ARBA00004370"/>
    </source>
</evidence>
<comment type="catalytic activity">
    <reaction evidence="1">
        <text>ATP + protein L-histidine = ADP + protein N-phospho-L-histidine.</text>
        <dbReference type="EC" id="2.7.13.3"/>
    </reaction>
</comment>
<dbReference type="PANTHER" id="PTHR45453:SF1">
    <property type="entry name" value="PHOSPHATE REGULON SENSOR PROTEIN PHOR"/>
    <property type="match status" value="1"/>
</dbReference>
<comment type="caution">
    <text evidence="11">The sequence shown here is derived from an EMBL/GenBank/DDBJ whole genome shotgun (WGS) entry which is preliminary data.</text>
</comment>
<evidence type="ECO:0000256" key="3">
    <source>
        <dbReference type="ARBA" id="ARBA00012438"/>
    </source>
</evidence>
<feature type="domain" description="Histidine kinase" evidence="9">
    <location>
        <begin position="141"/>
        <end position="358"/>
    </location>
</feature>
<reference evidence="11 12" key="1">
    <citation type="submission" date="2024-01" db="EMBL/GenBank/DDBJ databases">
        <authorList>
            <person name="Botero Cardona J."/>
        </authorList>
    </citation>
    <scope>NUCLEOTIDE SEQUENCE [LARGE SCALE GENOMIC DNA]</scope>
    <source>
        <strain evidence="11 12">LMG 33000</strain>
    </source>
</reference>
<dbReference type="Gene3D" id="3.30.565.10">
    <property type="entry name" value="Histidine kinase-like ATPase, C-terminal domain"/>
    <property type="match status" value="1"/>
</dbReference>
<dbReference type="InterPro" id="IPR003594">
    <property type="entry name" value="HATPase_dom"/>
</dbReference>
<evidence type="ECO:0000256" key="8">
    <source>
        <dbReference type="SAM" id="Phobius"/>
    </source>
</evidence>
<evidence type="ECO:0000256" key="1">
    <source>
        <dbReference type="ARBA" id="ARBA00000085"/>
    </source>
</evidence>
<dbReference type="SUPFAM" id="SSF55874">
    <property type="entry name" value="ATPase domain of HSP90 chaperone/DNA topoisomerase II/histidine kinase"/>
    <property type="match status" value="1"/>
</dbReference>
<keyword evidence="8" id="KW-0812">Transmembrane</keyword>
<keyword evidence="6 11" id="KW-0418">Kinase</keyword>
<evidence type="ECO:0000259" key="10">
    <source>
        <dbReference type="PROSITE" id="PS50885"/>
    </source>
</evidence>
<dbReference type="SMART" id="SM00388">
    <property type="entry name" value="HisKA"/>
    <property type="match status" value="1"/>
</dbReference>
<keyword evidence="5 11" id="KW-0808">Transferase</keyword>
<dbReference type="InterPro" id="IPR036097">
    <property type="entry name" value="HisK_dim/P_sf"/>
</dbReference>
<dbReference type="RefSeq" id="WP_349642194.1">
    <property type="nucleotide sequence ID" value="NZ_CAWVOH010000002.1"/>
</dbReference>
<dbReference type="Pfam" id="PF00672">
    <property type="entry name" value="HAMP"/>
    <property type="match status" value="1"/>
</dbReference>
<feature type="transmembrane region" description="Helical" evidence="8">
    <location>
        <begin position="21"/>
        <end position="45"/>
    </location>
</feature>
<keyword evidence="12" id="KW-1185">Reference proteome</keyword>
<dbReference type="InterPro" id="IPR003661">
    <property type="entry name" value="HisK_dim/P_dom"/>
</dbReference>
<keyword evidence="8" id="KW-0472">Membrane</keyword>
<name>A0ABP0EU60_9LACO</name>
<accession>A0ABP0EU60</accession>
<dbReference type="InterPro" id="IPR003660">
    <property type="entry name" value="HAMP_dom"/>
</dbReference>
<dbReference type="Proteomes" id="UP001314241">
    <property type="component" value="Unassembled WGS sequence"/>
</dbReference>
<feature type="transmembrane region" description="Helical" evidence="8">
    <location>
        <begin position="57"/>
        <end position="82"/>
    </location>
</feature>
<evidence type="ECO:0000256" key="7">
    <source>
        <dbReference type="ARBA" id="ARBA00023012"/>
    </source>
</evidence>
<organism evidence="11 12">
    <name type="scientific">Eupransor demetentiae</name>
    <dbReference type="NCBI Taxonomy" id="3109584"/>
    <lineage>
        <taxon>Bacteria</taxon>
        <taxon>Bacillati</taxon>
        <taxon>Bacillota</taxon>
        <taxon>Bacilli</taxon>
        <taxon>Lactobacillales</taxon>
        <taxon>Lactobacillaceae</taxon>
        <taxon>Eupransor</taxon>
    </lineage>
</organism>
<keyword evidence="8" id="KW-1133">Transmembrane helix</keyword>
<keyword evidence="7" id="KW-0902">Two-component regulatory system</keyword>
<dbReference type="SMART" id="SM00304">
    <property type="entry name" value="HAMP"/>
    <property type="match status" value="1"/>
</dbReference>
<dbReference type="PROSITE" id="PS50109">
    <property type="entry name" value="HIS_KIN"/>
    <property type="match status" value="1"/>
</dbReference>
<dbReference type="InterPro" id="IPR036890">
    <property type="entry name" value="HATPase_C_sf"/>
</dbReference>
<dbReference type="Gene3D" id="6.10.340.10">
    <property type="match status" value="1"/>
</dbReference>
<dbReference type="InterPro" id="IPR050351">
    <property type="entry name" value="BphY/WalK/GraS-like"/>
</dbReference>
<dbReference type="CDD" id="cd00082">
    <property type="entry name" value="HisKA"/>
    <property type="match status" value="1"/>
</dbReference>
<dbReference type="EMBL" id="CAWVOH010000002">
    <property type="protein sequence ID" value="CAK8054651.1"/>
    <property type="molecule type" value="Genomic_DNA"/>
</dbReference>
<dbReference type="InterPro" id="IPR004358">
    <property type="entry name" value="Sig_transdc_His_kin-like_C"/>
</dbReference>
<gene>
    <name evidence="11" type="ORF">R54876_GBNLAHCA_01225</name>
</gene>
<evidence type="ECO:0000313" key="11">
    <source>
        <dbReference type="EMBL" id="CAK8054651.1"/>
    </source>
</evidence>
<dbReference type="PRINTS" id="PR00344">
    <property type="entry name" value="BCTRLSENSOR"/>
</dbReference>
<dbReference type="SMART" id="SM00387">
    <property type="entry name" value="HATPase_c"/>
    <property type="match status" value="1"/>
</dbReference>
<sequence length="374" mass="42362">MSQKDQQMNSKPHRFSLRWQLSLGLAVVFFVISITFTVVVTSILQSRYGKMPTGLAHWLWAITIIGALLTIGITYLLTNLIIRPVKNIEKTIRAFEEEPMTDERVLDRGPRDELSDLGDILNQMIDRLQALISAQQQFVSDVSHELRTPVAIVKGHMEMLNRWGKDDPEVLDDSIHSSLAEIQRMETLINEMLNLTRAEQVPVENMNQMTDVDGVVHRIFDDFKMLHPDFQLTFDDDLHKEAQVKIRQDHLEQIIIILADNAIKYSTDRKEIHFALSSTATQVEIGVQDFGEGIDSENLDKVFDRFYRVDKARSRAKGGNGLGLAIAQRLVEAYGGTISVESALGSGSVFTIRLPLAQKYQKQDHGALDDVYDD</sequence>
<dbReference type="InterPro" id="IPR005467">
    <property type="entry name" value="His_kinase_dom"/>
</dbReference>
<dbReference type="Pfam" id="PF02518">
    <property type="entry name" value="HATPase_c"/>
    <property type="match status" value="1"/>
</dbReference>
<feature type="domain" description="HAMP" evidence="10">
    <location>
        <begin position="79"/>
        <end position="133"/>
    </location>
</feature>
<dbReference type="GO" id="GO:0004673">
    <property type="term" value="F:protein histidine kinase activity"/>
    <property type="evidence" value="ECO:0007669"/>
    <property type="project" value="UniProtKB-EC"/>
</dbReference>
<evidence type="ECO:0000256" key="5">
    <source>
        <dbReference type="ARBA" id="ARBA00022679"/>
    </source>
</evidence>
<dbReference type="EC" id="2.7.13.3" evidence="3"/>
<evidence type="ECO:0000256" key="6">
    <source>
        <dbReference type="ARBA" id="ARBA00022777"/>
    </source>
</evidence>
<comment type="subcellular location">
    <subcellularLocation>
        <location evidence="2">Membrane</location>
    </subcellularLocation>
</comment>
<proteinExistence type="predicted"/>